<dbReference type="Proteomes" id="UP000298030">
    <property type="component" value="Unassembled WGS sequence"/>
</dbReference>
<dbReference type="EMBL" id="QPFP01000053">
    <property type="protein sequence ID" value="TEB25885.1"/>
    <property type="molecule type" value="Genomic_DNA"/>
</dbReference>
<dbReference type="AlphaFoldDB" id="A0A4Y7SVI9"/>
<feature type="compositionally biased region" description="Basic and acidic residues" evidence="1">
    <location>
        <begin position="338"/>
        <end position="350"/>
    </location>
</feature>
<name>A0A4Y7SVI9_COPMI</name>
<evidence type="ECO:0000256" key="1">
    <source>
        <dbReference type="SAM" id="MobiDB-lite"/>
    </source>
</evidence>
<evidence type="ECO:0000313" key="3">
    <source>
        <dbReference type="Proteomes" id="UP000298030"/>
    </source>
</evidence>
<reference evidence="2 3" key="1">
    <citation type="journal article" date="2019" name="Nat. Ecol. Evol.">
        <title>Megaphylogeny resolves global patterns of mushroom evolution.</title>
        <authorList>
            <person name="Varga T."/>
            <person name="Krizsan K."/>
            <person name="Foldi C."/>
            <person name="Dima B."/>
            <person name="Sanchez-Garcia M."/>
            <person name="Sanchez-Ramirez S."/>
            <person name="Szollosi G.J."/>
            <person name="Szarkandi J.G."/>
            <person name="Papp V."/>
            <person name="Albert L."/>
            <person name="Andreopoulos W."/>
            <person name="Angelini C."/>
            <person name="Antonin V."/>
            <person name="Barry K.W."/>
            <person name="Bougher N.L."/>
            <person name="Buchanan P."/>
            <person name="Buyck B."/>
            <person name="Bense V."/>
            <person name="Catcheside P."/>
            <person name="Chovatia M."/>
            <person name="Cooper J."/>
            <person name="Damon W."/>
            <person name="Desjardin D."/>
            <person name="Finy P."/>
            <person name="Geml J."/>
            <person name="Haridas S."/>
            <person name="Hughes K."/>
            <person name="Justo A."/>
            <person name="Karasinski D."/>
            <person name="Kautmanova I."/>
            <person name="Kiss B."/>
            <person name="Kocsube S."/>
            <person name="Kotiranta H."/>
            <person name="LaButti K.M."/>
            <person name="Lechner B.E."/>
            <person name="Liimatainen K."/>
            <person name="Lipzen A."/>
            <person name="Lukacs Z."/>
            <person name="Mihaltcheva S."/>
            <person name="Morgado L.N."/>
            <person name="Niskanen T."/>
            <person name="Noordeloos M.E."/>
            <person name="Ohm R.A."/>
            <person name="Ortiz-Santana B."/>
            <person name="Ovrebo C."/>
            <person name="Racz N."/>
            <person name="Riley R."/>
            <person name="Savchenko A."/>
            <person name="Shiryaev A."/>
            <person name="Soop K."/>
            <person name="Spirin V."/>
            <person name="Szebenyi C."/>
            <person name="Tomsovsky M."/>
            <person name="Tulloss R.E."/>
            <person name="Uehling J."/>
            <person name="Grigoriev I.V."/>
            <person name="Vagvolgyi C."/>
            <person name="Papp T."/>
            <person name="Martin F.M."/>
            <person name="Miettinen O."/>
            <person name="Hibbett D.S."/>
            <person name="Nagy L.G."/>
        </authorList>
    </citation>
    <scope>NUCLEOTIDE SEQUENCE [LARGE SCALE GENOMIC DNA]</scope>
    <source>
        <strain evidence="2 3">FP101781</strain>
    </source>
</reference>
<evidence type="ECO:0000313" key="2">
    <source>
        <dbReference type="EMBL" id="TEB25885.1"/>
    </source>
</evidence>
<proteinExistence type="predicted"/>
<feature type="compositionally biased region" description="Low complexity" evidence="1">
    <location>
        <begin position="321"/>
        <end position="335"/>
    </location>
</feature>
<organism evidence="2 3">
    <name type="scientific">Coprinellus micaceus</name>
    <name type="common">Glistening ink-cap mushroom</name>
    <name type="synonym">Coprinus micaceus</name>
    <dbReference type="NCBI Taxonomy" id="71717"/>
    <lineage>
        <taxon>Eukaryota</taxon>
        <taxon>Fungi</taxon>
        <taxon>Dikarya</taxon>
        <taxon>Basidiomycota</taxon>
        <taxon>Agaricomycotina</taxon>
        <taxon>Agaricomycetes</taxon>
        <taxon>Agaricomycetidae</taxon>
        <taxon>Agaricales</taxon>
        <taxon>Agaricineae</taxon>
        <taxon>Psathyrellaceae</taxon>
        <taxon>Coprinellus</taxon>
    </lineage>
</organism>
<comment type="caution">
    <text evidence="2">The sequence shown here is derived from an EMBL/GenBank/DDBJ whole genome shotgun (WGS) entry which is preliminary data.</text>
</comment>
<protein>
    <submittedName>
        <fullName evidence="2">Uncharacterized protein</fullName>
    </submittedName>
</protein>
<feature type="region of interest" description="Disordered" evidence="1">
    <location>
        <begin position="687"/>
        <end position="711"/>
    </location>
</feature>
<keyword evidence="3" id="KW-1185">Reference proteome</keyword>
<feature type="compositionally biased region" description="Basic and acidic residues" evidence="1">
    <location>
        <begin position="265"/>
        <end position="281"/>
    </location>
</feature>
<feature type="region of interest" description="Disordered" evidence="1">
    <location>
        <begin position="255"/>
        <end position="282"/>
    </location>
</feature>
<feature type="compositionally biased region" description="Polar residues" evidence="1">
    <location>
        <begin position="466"/>
        <end position="480"/>
    </location>
</feature>
<feature type="region of interest" description="Disordered" evidence="1">
    <location>
        <begin position="436"/>
        <end position="516"/>
    </location>
</feature>
<accession>A0A4Y7SVI9</accession>
<sequence length="779" mass="85302">MAEWDEGATDTDPTDMAWKGEGYREDQWMGRGRRNKGVYLEEDDWRHEREIIVMFGGAVVGFDEPEERGRGKLGFSDLGYCQGGKWSLHQFEQMGRKEIPFLALGDALEDLVEEKGMAKRKFKPACSPSSLVDQKRASGTATPDFGFPAASSLRPRPGFASSSYPCKAIAPICPRPERPPRTHTRSLSAAPQFTIDTMPPQFPLALPLRYVLEVAGAPPRSRGWTRSPSVRDLDQPLLDTVVRWGALCDSRRQTGKRGGGIWEGLRGRDHDEVGDPDRTPERSSILRFLSPIVSLSHNLGLPHYRSSVQSGSVSANAPAKTSPSESTSNIPSSPTHDGPVHSKLSTETRQDVPLTKTSLRYHFPLFSLPPTVNSNLIGTGYDGVASLPRPTPASRIAIASPCASVYASKSTIPVPADGVERLGEWIIPPHAGLVSRESRARREKRGVRALSRGTPKLPKASRARQHSGSTNDIPSKSTVVSAFPDEFQLSSPPSRESRPPMPHPKNPSTINSRLRLPERNVDEHVLTRLIPIITLPTAIQSSPTTMAYDTRGSFLLSTLASRIASASPSGELHLPNVRPSRLYTSKHTIPLTIDASEREVWREPRGRSSGESKGWFGGGCKWIVTWRPAASCGTPDLPATPWTRRRSEFTDGIPSENTAAPAFPDHRSILSSIPESLPPDVKSLSSLPPTGYSHDKQSLRGKTSTHTLTPGHLASNRRLPVLFGTTAHVIPTIRPRVVDAVVVAARHWSLRRGELTEDLHARKSGVIGGMGKQEFLDQR</sequence>
<feature type="region of interest" description="Disordered" evidence="1">
    <location>
        <begin position="307"/>
        <end position="351"/>
    </location>
</feature>
<gene>
    <name evidence="2" type="ORF">FA13DRAFT_1713730</name>
</gene>